<proteinExistence type="predicted"/>
<feature type="domain" description="DUF58" evidence="1">
    <location>
        <begin position="186"/>
        <end position="302"/>
    </location>
</feature>
<name>A0A1X7I6T2_9BACL</name>
<dbReference type="PANTHER" id="PTHR34351">
    <property type="entry name" value="SLR1927 PROTEIN-RELATED"/>
    <property type="match status" value="1"/>
</dbReference>
<protein>
    <recommendedName>
        <fullName evidence="1">DUF58 domain-containing protein</fullName>
    </recommendedName>
</protein>
<dbReference type="PANTHER" id="PTHR34351:SF2">
    <property type="entry name" value="DUF58 DOMAIN-CONTAINING PROTEIN"/>
    <property type="match status" value="1"/>
</dbReference>
<dbReference type="AlphaFoldDB" id="A0A1X7I6T2"/>
<reference evidence="2 3" key="1">
    <citation type="submission" date="2017-04" db="EMBL/GenBank/DDBJ databases">
        <authorList>
            <person name="Afonso C.L."/>
            <person name="Miller P.J."/>
            <person name="Scott M.A."/>
            <person name="Spackman E."/>
            <person name="Goraichik I."/>
            <person name="Dimitrov K.M."/>
            <person name="Suarez D.L."/>
            <person name="Swayne D.E."/>
        </authorList>
    </citation>
    <scope>NUCLEOTIDE SEQUENCE [LARGE SCALE GENOMIC DNA]</scope>
    <source>
        <strain evidence="2 3">11</strain>
    </source>
</reference>
<keyword evidence="3" id="KW-1185">Reference proteome</keyword>
<evidence type="ECO:0000259" key="1">
    <source>
        <dbReference type="Pfam" id="PF01882"/>
    </source>
</evidence>
<dbReference type="Pfam" id="PF01882">
    <property type="entry name" value="DUF58"/>
    <property type="match status" value="1"/>
</dbReference>
<gene>
    <name evidence="2" type="ORF">SAMN06295960_0176</name>
</gene>
<dbReference type="EMBL" id="FXAZ01000001">
    <property type="protein sequence ID" value="SMG10215.1"/>
    <property type="molecule type" value="Genomic_DNA"/>
</dbReference>
<evidence type="ECO:0000313" key="3">
    <source>
        <dbReference type="Proteomes" id="UP000193834"/>
    </source>
</evidence>
<dbReference type="InterPro" id="IPR002881">
    <property type="entry name" value="DUF58"/>
</dbReference>
<dbReference type="Proteomes" id="UP000193834">
    <property type="component" value="Unassembled WGS sequence"/>
</dbReference>
<dbReference type="STRING" id="1852522.SAMN06295960_0176"/>
<evidence type="ECO:0000313" key="2">
    <source>
        <dbReference type="EMBL" id="SMG10215.1"/>
    </source>
</evidence>
<accession>A0A1X7I6T2</accession>
<dbReference type="RefSeq" id="WP_244903258.1">
    <property type="nucleotide sequence ID" value="NZ_FXAZ01000001.1"/>
</dbReference>
<organism evidence="2 3">
    <name type="scientific">Paenibacillus aquistagni</name>
    <dbReference type="NCBI Taxonomy" id="1852522"/>
    <lineage>
        <taxon>Bacteria</taxon>
        <taxon>Bacillati</taxon>
        <taxon>Bacillota</taxon>
        <taxon>Bacilli</taxon>
        <taxon>Bacillales</taxon>
        <taxon>Paenibacillaceae</taxon>
        <taxon>Paenibacillus</taxon>
    </lineage>
</organism>
<sequence length="371" mass="42200">MMPLHWLLLCAGLAAAAIGFLYDRLSLRRLSYARHFTKDRLYAGERLEMVETIRNDKLLPLPWVRLESMIPSSLQFDSQSNLEISMGDVSQNHKSLFSLNGYRQIVRKHQLTCTKRGIYKVDTATLTVGDLFGVSEKVKQIPLNIELMVYPEIVQPRDIPFSNKSWIGDVTVRRWMMEDPFWKSGVRPYQAGDSLKSVHWKATARAQSLQVHQLDYTADRKLMIVVNVETDEKMWDKVTKPELVEQALSYAASLAHVSIQQGIETGFACNAYLPDTPKGQMLHIPMAAGTHHLQAMMEAMAKLRLELSLSFVTMMKEWENASNVDFLIISPIEPHEAEASFRLIRQRGNTIDVLRLHSSQQKVTSEEAASA</sequence>